<dbReference type="PROSITE" id="PS00028">
    <property type="entry name" value="ZINC_FINGER_C2H2_1"/>
    <property type="match status" value="1"/>
</dbReference>
<reference evidence="2 3" key="1">
    <citation type="journal article" date="2010" name="J. Bacteriol.">
        <title>Complete genome sequence of Halalkalicoccus jeotgali B3(T), an extremely halophilic archaeon.</title>
        <authorList>
            <person name="Roh S.W."/>
            <person name="Nam Y.D."/>
            <person name="Nam S.H."/>
            <person name="Choi S.H."/>
            <person name="Park H.S."/>
            <person name="Bae J.W."/>
        </authorList>
    </citation>
    <scope>NUCLEOTIDE SEQUENCE [LARGE SCALE GENOMIC DNA]</scope>
    <source>
        <strain evidence="3">DSM 18796 / CECT 7217 / JCM 14584 / KCTC 4019 / B3</strain>
    </source>
</reference>
<evidence type="ECO:0000259" key="1">
    <source>
        <dbReference type="PROSITE" id="PS50157"/>
    </source>
</evidence>
<protein>
    <recommendedName>
        <fullName evidence="1">C2H2-type domain-containing protein</fullName>
    </recommendedName>
</protein>
<organism evidence="2 3">
    <name type="scientific">Halalkalicoccus jeotgali (strain DSM 18796 / CECT 7217 / JCM 14584 / KCTC 4019 / B3)</name>
    <dbReference type="NCBI Taxonomy" id="795797"/>
    <lineage>
        <taxon>Archaea</taxon>
        <taxon>Methanobacteriati</taxon>
        <taxon>Methanobacteriota</taxon>
        <taxon>Stenosarchaea group</taxon>
        <taxon>Halobacteria</taxon>
        <taxon>Halobacteriales</taxon>
        <taxon>Halococcaceae</taxon>
        <taxon>Halalkalicoccus</taxon>
    </lineage>
</organism>
<dbReference type="SUPFAM" id="SSF57667">
    <property type="entry name" value="beta-beta-alpha zinc fingers"/>
    <property type="match status" value="1"/>
</dbReference>
<dbReference type="InterPro" id="IPR036236">
    <property type="entry name" value="Znf_C2H2_sf"/>
</dbReference>
<dbReference type="Gene3D" id="3.30.160.60">
    <property type="entry name" value="Classic Zinc Finger"/>
    <property type="match status" value="1"/>
</dbReference>
<proteinExistence type="predicted"/>
<evidence type="ECO:0000313" key="2">
    <source>
        <dbReference type="EMBL" id="ADJ14267.1"/>
    </source>
</evidence>
<dbReference type="EMBL" id="CP002062">
    <property type="protein sequence ID" value="ADJ14267.1"/>
    <property type="molecule type" value="Genomic_DNA"/>
</dbReference>
<dbReference type="HOGENOM" id="CLU_3353834_0_0_2"/>
<gene>
    <name evidence="2" type="ordered locus">HacjB3_04380</name>
</gene>
<dbReference type="InterPro" id="IPR013087">
    <property type="entry name" value="Znf_C2H2_type"/>
</dbReference>
<dbReference type="PROSITE" id="PS50157">
    <property type="entry name" value="ZINC_FINGER_C2H2_2"/>
    <property type="match status" value="1"/>
</dbReference>
<dbReference type="Proteomes" id="UP000000390">
    <property type="component" value="Chromosome"/>
</dbReference>
<feature type="domain" description="C2H2-type" evidence="1">
    <location>
        <begin position="6"/>
        <end position="34"/>
    </location>
</feature>
<sequence>MMERQFVCQLCGERFEKRDELVEHGLEEHQRRRKID</sequence>
<dbReference type="STRING" id="795797.HacjB3_04380"/>
<accession>D8J8T2</accession>
<evidence type="ECO:0000313" key="3">
    <source>
        <dbReference type="Proteomes" id="UP000000390"/>
    </source>
</evidence>
<name>D8J8T2_HALJB</name>
<dbReference type="KEGG" id="hje:HacjB3_04380"/>
<dbReference type="AlphaFoldDB" id="D8J8T2"/>